<feature type="transmembrane region" description="Helical" evidence="2">
    <location>
        <begin position="61"/>
        <end position="84"/>
    </location>
</feature>
<keyword evidence="4" id="KW-1185">Reference proteome</keyword>
<feature type="region of interest" description="Disordered" evidence="1">
    <location>
        <begin position="1"/>
        <end position="23"/>
    </location>
</feature>
<protein>
    <recommendedName>
        <fullName evidence="5">NERD domain-containing protein</fullName>
    </recommendedName>
</protein>
<gene>
    <name evidence="3" type="ORF">GCM10009750_27610</name>
</gene>
<feature type="transmembrane region" description="Helical" evidence="2">
    <location>
        <begin position="29"/>
        <end position="49"/>
    </location>
</feature>
<organism evidence="3 4">
    <name type="scientific">Agromyces salentinus</name>
    <dbReference type="NCBI Taxonomy" id="269421"/>
    <lineage>
        <taxon>Bacteria</taxon>
        <taxon>Bacillati</taxon>
        <taxon>Actinomycetota</taxon>
        <taxon>Actinomycetes</taxon>
        <taxon>Micrococcales</taxon>
        <taxon>Microbacteriaceae</taxon>
        <taxon>Agromyces</taxon>
    </lineage>
</organism>
<evidence type="ECO:0000313" key="4">
    <source>
        <dbReference type="Proteomes" id="UP001501746"/>
    </source>
</evidence>
<evidence type="ECO:0000256" key="1">
    <source>
        <dbReference type="SAM" id="MobiDB-lite"/>
    </source>
</evidence>
<comment type="caution">
    <text evidence="3">The sequence shown here is derived from an EMBL/GenBank/DDBJ whole genome shotgun (WGS) entry which is preliminary data.</text>
</comment>
<dbReference type="Proteomes" id="UP001501746">
    <property type="component" value="Unassembled WGS sequence"/>
</dbReference>
<reference evidence="3 4" key="1">
    <citation type="journal article" date="2019" name="Int. J. Syst. Evol. Microbiol.">
        <title>The Global Catalogue of Microorganisms (GCM) 10K type strain sequencing project: providing services to taxonomists for standard genome sequencing and annotation.</title>
        <authorList>
            <consortium name="The Broad Institute Genomics Platform"/>
            <consortium name="The Broad Institute Genome Sequencing Center for Infectious Disease"/>
            <person name="Wu L."/>
            <person name="Ma J."/>
        </authorList>
    </citation>
    <scope>NUCLEOTIDE SEQUENCE [LARGE SCALE GENOMIC DNA]</scope>
    <source>
        <strain evidence="3 4">JCM 14323</strain>
    </source>
</reference>
<keyword evidence="2" id="KW-1133">Transmembrane helix</keyword>
<keyword evidence="2" id="KW-0472">Membrane</keyword>
<keyword evidence="2" id="KW-0812">Transmembrane</keyword>
<evidence type="ECO:0000313" key="3">
    <source>
        <dbReference type="EMBL" id="GAA1840058.1"/>
    </source>
</evidence>
<accession>A0ABN2MVE7</accession>
<evidence type="ECO:0000256" key="2">
    <source>
        <dbReference type="SAM" id="Phobius"/>
    </source>
</evidence>
<dbReference type="EMBL" id="BAAANK010000007">
    <property type="protein sequence ID" value="GAA1840058.1"/>
    <property type="molecule type" value="Genomic_DNA"/>
</dbReference>
<proteinExistence type="predicted"/>
<feature type="compositionally biased region" description="Basic and acidic residues" evidence="1">
    <location>
        <begin position="9"/>
        <end position="23"/>
    </location>
</feature>
<name>A0ABN2MVE7_9MICO</name>
<sequence>MQAFSRTPPRRERSPAMSDDSRRSTAPTVLVGIAAALVVAALIAGSPIIDGLVARLPAVPSSASASGVAMLCLLAVGIWCLALLARGARVRARRAALARRHGDDVVCAIRTGPMVQRMNELRREGAKPLRLGRRYSIVADEAGITLWDGGRRPRRVDSYPWREVRNIRADAMVAGTQVLAVLVLRVRRHKNSVEVPVVLASERPGRYAMSDAAFFAVVRDWKAKHRTALAAEGLEVPPLTAPIPVITAAMAREDAEARALALAAR</sequence>
<evidence type="ECO:0008006" key="5">
    <source>
        <dbReference type="Google" id="ProtNLM"/>
    </source>
</evidence>